<keyword evidence="1" id="KW-1133">Transmembrane helix</keyword>
<feature type="transmembrane region" description="Helical" evidence="1">
    <location>
        <begin position="130"/>
        <end position="151"/>
    </location>
</feature>
<keyword evidence="1" id="KW-0812">Transmembrane</keyword>
<proteinExistence type="predicted"/>
<reference evidence="2" key="1">
    <citation type="submission" date="2021-01" db="EMBL/GenBank/DDBJ databases">
        <authorList>
            <person name="Corre E."/>
            <person name="Pelletier E."/>
            <person name="Niang G."/>
            <person name="Scheremetjew M."/>
            <person name="Finn R."/>
            <person name="Kale V."/>
            <person name="Holt S."/>
            <person name="Cochrane G."/>
            <person name="Meng A."/>
            <person name="Brown T."/>
            <person name="Cohen L."/>
        </authorList>
    </citation>
    <scope>NUCLEOTIDE SEQUENCE</scope>
    <source>
        <strain evidence="2">GSO104</strain>
    </source>
</reference>
<feature type="transmembrane region" description="Helical" evidence="1">
    <location>
        <begin position="16"/>
        <end position="40"/>
    </location>
</feature>
<keyword evidence="1" id="KW-0472">Membrane</keyword>
<feature type="transmembrane region" description="Helical" evidence="1">
    <location>
        <begin position="163"/>
        <end position="186"/>
    </location>
</feature>
<dbReference type="EMBL" id="HBNS01056553">
    <property type="protein sequence ID" value="CAE4660107.1"/>
    <property type="molecule type" value="Transcribed_RNA"/>
</dbReference>
<protein>
    <submittedName>
        <fullName evidence="2">Uncharacterized protein</fullName>
    </submittedName>
</protein>
<name>A0A7S4SYR7_9STRA</name>
<feature type="transmembrane region" description="Helical" evidence="1">
    <location>
        <begin position="60"/>
        <end position="82"/>
    </location>
</feature>
<feature type="transmembrane region" description="Helical" evidence="1">
    <location>
        <begin position="206"/>
        <end position="224"/>
    </location>
</feature>
<gene>
    <name evidence="2" type="ORF">DBRI00130_LOCUS40726</name>
</gene>
<evidence type="ECO:0000313" key="2">
    <source>
        <dbReference type="EMBL" id="CAE4660107.1"/>
    </source>
</evidence>
<dbReference type="AlphaFoldDB" id="A0A7S4SYR7"/>
<sequence>MLMLYRLQEMKSSATINLYLACLCLMYMGINISLLFANYINWKHPDNPPVNDVVYHLVEFWATFGFALVECIALANTPKSLYDITNNSGDQNPLLLRMVMFLNIVATAVPALLVSFNIETFEILSHEIEYINELTMSFIDVVLLVSLWNSSKDKNNNDHNSKTTVLSATTTTGIAFLVAIVQLGVYNLMGYDTETHDMVGETLGHYLEFGFEIISSLILFWFCMDNVFIADKEIGLILYGRNHDEDCQICLDKSNEFVLTHENKNERQSQPFNRSLGGIVATDDSCVTCPTNIQLNASSQQQQQPSIEDHFYQIV</sequence>
<evidence type="ECO:0000256" key="1">
    <source>
        <dbReference type="SAM" id="Phobius"/>
    </source>
</evidence>
<accession>A0A7S4SYR7</accession>
<organism evidence="2">
    <name type="scientific">Ditylum brightwellii</name>
    <dbReference type="NCBI Taxonomy" id="49249"/>
    <lineage>
        <taxon>Eukaryota</taxon>
        <taxon>Sar</taxon>
        <taxon>Stramenopiles</taxon>
        <taxon>Ochrophyta</taxon>
        <taxon>Bacillariophyta</taxon>
        <taxon>Mediophyceae</taxon>
        <taxon>Lithodesmiophycidae</taxon>
        <taxon>Lithodesmiales</taxon>
        <taxon>Lithodesmiaceae</taxon>
        <taxon>Ditylum</taxon>
    </lineage>
</organism>
<feature type="transmembrane region" description="Helical" evidence="1">
    <location>
        <begin position="94"/>
        <end position="118"/>
    </location>
</feature>